<dbReference type="InterPro" id="IPR008906">
    <property type="entry name" value="HATC_C_dom"/>
</dbReference>
<feature type="domain" description="HAT C-terminal dimerisation" evidence="1">
    <location>
        <begin position="186"/>
        <end position="238"/>
    </location>
</feature>
<protein>
    <recommendedName>
        <fullName evidence="1">HAT C-terminal dimerisation domain-containing protein</fullName>
    </recommendedName>
</protein>
<evidence type="ECO:0000313" key="3">
    <source>
        <dbReference type="Proteomes" id="UP000077755"/>
    </source>
</evidence>
<keyword evidence="3" id="KW-1185">Reference proteome</keyword>
<dbReference type="GO" id="GO:0046983">
    <property type="term" value="F:protein dimerization activity"/>
    <property type="evidence" value="ECO:0007669"/>
    <property type="project" value="InterPro"/>
</dbReference>
<sequence>MGQRLLLVRSALEKTVLDPNWKAFRKTNLEAKADHVKECVISDRWWDKLEYFVAFASPTYNMIYNMIRLANTNTHCFHLVYDMWDSMIEEAREKIFNEEGKDPKMVNLNFLMINTPLHCMAHYLVPKYYSDAWLNSGSGVIAQVAPNEDREVSLNRAKCFKKMFPNQDDLRKINAEYGKFSGALGFFSEPHVFKVRVHQEPISWWANYGSETPMLQSLAIKLLSQPASSSCCERIWNGNSIHFDDDYVEALANIVIDDPDVEGRIFSGNGEEDRETEE</sequence>
<evidence type="ECO:0000313" key="2">
    <source>
        <dbReference type="EMBL" id="WOH07789.1"/>
    </source>
</evidence>
<organism evidence="2 3">
    <name type="scientific">Daucus carota subsp. sativus</name>
    <name type="common">Carrot</name>
    <dbReference type="NCBI Taxonomy" id="79200"/>
    <lineage>
        <taxon>Eukaryota</taxon>
        <taxon>Viridiplantae</taxon>
        <taxon>Streptophyta</taxon>
        <taxon>Embryophyta</taxon>
        <taxon>Tracheophyta</taxon>
        <taxon>Spermatophyta</taxon>
        <taxon>Magnoliopsida</taxon>
        <taxon>eudicotyledons</taxon>
        <taxon>Gunneridae</taxon>
        <taxon>Pentapetalae</taxon>
        <taxon>asterids</taxon>
        <taxon>campanulids</taxon>
        <taxon>Apiales</taxon>
        <taxon>Apiaceae</taxon>
        <taxon>Apioideae</taxon>
        <taxon>Scandiceae</taxon>
        <taxon>Daucinae</taxon>
        <taxon>Daucus</taxon>
        <taxon>Daucus sect. Daucus</taxon>
    </lineage>
</organism>
<gene>
    <name evidence="2" type="ORF">DCAR_0727223</name>
</gene>
<accession>A0AAF1B5X8</accession>
<reference evidence="2" key="2">
    <citation type="submission" date="2022-03" db="EMBL/GenBank/DDBJ databases">
        <title>Draft title - Genomic analysis of global carrot germplasm unveils the trajectory of domestication and the origin of high carotenoid orange carrot.</title>
        <authorList>
            <person name="Iorizzo M."/>
            <person name="Ellison S."/>
            <person name="Senalik D."/>
            <person name="Macko-Podgorni A."/>
            <person name="Grzebelus D."/>
            <person name="Bostan H."/>
            <person name="Rolling W."/>
            <person name="Curaba J."/>
            <person name="Simon P."/>
        </authorList>
    </citation>
    <scope>NUCLEOTIDE SEQUENCE</scope>
    <source>
        <tissue evidence="2">Leaf</tissue>
    </source>
</reference>
<name>A0AAF1B5X8_DAUCS</name>
<dbReference type="Proteomes" id="UP000077755">
    <property type="component" value="Chromosome 7"/>
</dbReference>
<dbReference type="Pfam" id="PF05699">
    <property type="entry name" value="Dimer_Tnp_hAT"/>
    <property type="match status" value="1"/>
</dbReference>
<dbReference type="InterPro" id="IPR012337">
    <property type="entry name" value="RNaseH-like_sf"/>
</dbReference>
<proteinExistence type="predicted"/>
<evidence type="ECO:0000259" key="1">
    <source>
        <dbReference type="Pfam" id="PF05699"/>
    </source>
</evidence>
<dbReference type="AlphaFoldDB" id="A0AAF1B5X8"/>
<reference evidence="2" key="1">
    <citation type="journal article" date="2016" name="Nat. Genet.">
        <title>A high-quality carrot genome assembly provides new insights into carotenoid accumulation and asterid genome evolution.</title>
        <authorList>
            <person name="Iorizzo M."/>
            <person name="Ellison S."/>
            <person name="Senalik D."/>
            <person name="Zeng P."/>
            <person name="Satapoomin P."/>
            <person name="Huang J."/>
            <person name="Bowman M."/>
            <person name="Iovene M."/>
            <person name="Sanseverino W."/>
            <person name="Cavagnaro P."/>
            <person name="Yildiz M."/>
            <person name="Macko-Podgorni A."/>
            <person name="Moranska E."/>
            <person name="Grzebelus E."/>
            <person name="Grzebelus D."/>
            <person name="Ashrafi H."/>
            <person name="Zheng Z."/>
            <person name="Cheng S."/>
            <person name="Spooner D."/>
            <person name="Van Deynze A."/>
            <person name="Simon P."/>
        </authorList>
    </citation>
    <scope>NUCLEOTIDE SEQUENCE</scope>
    <source>
        <tissue evidence="2">Leaf</tissue>
    </source>
</reference>
<dbReference type="EMBL" id="CP093349">
    <property type="protein sequence ID" value="WOH07789.1"/>
    <property type="molecule type" value="Genomic_DNA"/>
</dbReference>
<dbReference type="SUPFAM" id="SSF53098">
    <property type="entry name" value="Ribonuclease H-like"/>
    <property type="match status" value="1"/>
</dbReference>